<dbReference type="SUPFAM" id="SSF55060">
    <property type="entry name" value="GHMP Kinase, C-terminal domain"/>
    <property type="match status" value="1"/>
</dbReference>
<dbReference type="Pfam" id="PF08544">
    <property type="entry name" value="GHMP_kinases_C"/>
    <property type="match status" value="1"/>
</dbReference>
<dbReference type="Proteomes" id="UP000054359">
    <property type="component" value="Unassembled WGS sequence"/>
</dbReference>
<dbReference type="OrthoDB" id="187738at2759"/>
<dbReference type="STRING" id="407821.A0A087T6M3"/>
<keyword evidence="4" id="KW-0808">Transferase</keyword>
<dbReference type="GO" id="GO:0005524">
    <property type="term" value="F:ATP binding"/>
    <property type="evidence" value="ECO:0007669"/>
    <property type="project" value="UniProtKB-KW"/>
</dbReference>
<dbReference type="OMA" id="CELGRAN"/>
<keyword evidence="1" id="KW-0547">Nucleotide-binding</keyword>
<dbReference type="Gene3D" id="3.30.70.890">
    <property type="entry name" value="GHMP kinase, C-terminal domain"/>
    <property type="match status" value="1"/>
</dbReference>
<dbReference type="GO" id="GO:0005829">
    <property type="term" value="C:cytosol"/>
    <property type="evidence" value="ECO:0007669"/>
    <property type="project" value="TreeGrafter"/>
</dbReference>
<protein>
    <submittedName>
        <fullName evidence="4">N-acetylgalactosamine kinase</fullName>
    </submittedName>
</protein>
<keyword evidence="2" id="KW-0067">ATP-binding</keyword>
<dbReference type="InterPro" id="IPR013750">
    <property type="entry name" value="GHMP_kinase_C_dom"/>
</dbReference>
<feature type="domain" description="GHMP kinase C-terminal" evidence="3">
    <location>
        <begin position="75"/>
        <end position="147"/>
    </location>
</feature>
<evidence type="ECO:0000313" key="5">
    <source>
        <dbReference type="Proteomes" id="UP000054359"/>
    </source>
</evidence>
<evidence type="ECO:0000313" key="4">
    <source>
        <dbReference type="EMBL" id="KFM60762.1"/>
    </source>
</evidence>
<evidence type="ECO:0000256" key="2">
    <source>
        <dbReference type="ARBA" id="ARBA00022840"/>
    </source>
</evidence>
<dbReference type="PANTHER" id="PTHR10457:SF7">
    <property type="entry name" value="GALACTOKINASE-RELATED"/>
    <property type="match status" value="1"/>
</dbReference>
<dbReference type="InterPro" id="IPR036554">
    <property type="entry name" value="GHMP_kinase_C_sf"/>
</dbReference>
<dbReference type="GO" id="GO:0004335">
    <property type="term" value="F:galactokinase activity"/>
    <property type="evidence" value="ECO:0007669"/>
    <property type="project" value="TreeGrafter"/>
</dbReference>
<keyword evidence="4" id="KW-0418">Kinase</keyword>
<proteinExistence type="predicted"/>
<evidence type="ECO:0000259" key="3">
    <source>
        <dbReference type="Pfam" id="PF08544"/>
    </source>
</evidence>
<feature type="non-terminal residue" evidence="4">
    <location>
        <position position="181"/>
    </location>
</feature>
<gene>
    <name evidence="4" type="ORF">X975_17903</name>
</gene>
<dbReference type="EMBL" id="KK113668">
    <property type="protein sequence ID" value="KFM60762.1"/>
    <property type="molecule type" value="Genomic_DNA"/>
</dbReference>
<name>A0A087T6M3_STEMI</name>
<reference evidence="4 5" key="1">
    <citation type="submission" date="2013-11" db="EMBL/GenBank/DDBJ databases">
        <title>Genome sequencing of Stegodyphus mimosarum.</title>
        <authorList>
            <person name="Bechsgaard J."/>
        </authorList>
    </citation>
    <scope>NUCLEOTIDE SEQUENCE [LARGE SCALE GENOMIC DNA]</scope>
</reference>
<dbReference type="PANTHER" id="PTHR10457">
    <property type="entry name" value="MEVALONATE KINASE/GALACTOKINASE"/>
    <property type="match status" value="1"/>
</dbReference>
<dbReference type="GO" id="GO:0006012">
    <property type="term" value="P:galactose metabolic process"/>
    <property type="evidence" value="ECO:0007669"/>
    <property type="project" value="TreeGrafter"/>
</dbReference>
<sequence length="181" mass="20242">MTVVIKDVLESKCYSKPELCSILEISDFEFTSLLTKNTLHMEEFQLAQRAEHVFQEATRVMNFKSVCENSSGDKIHELGRLMNESHESCRDLYDCSHPDLDELVRISLEAGAKGSRLTGAGWGGCCVSLVMENQVDEFLNAVKRNFYGKKALSQTIDVETVMFLSKPSGGAVIYIVDNYAV</sequence>
<accession>A0A087T6M3</accession>
<dbReference type="AlphaFoldDB" id="A0A087T6M3"/>
<keyword evidence="5" id="KW-1185">Reference proteome</keyword>
<organism evidence="4 5">
    <name type="scientific">Stegodyphus mimosarum</name>
    <name type="common">African social velvet spider</name>
    <dbReference type="NCBI Taxonomy" id="407821"/>
    <lineage>
        <taxon>Eukaryota</taxon>
        <taxon>Metazoa</taxon>
        <taxon>Ecdysozoa</taxon>
        <taxon>Arthropoda</taxon>
        <taxon>Chelicerata</taxon>
        <taxon>Arachnida</taxon>
        <taxon>Araneae</taxon>
        <taxon>Araneomorphae</taxon>
        <taxon>Entelegynae</taxon>
        <taxon>Eresoidea</taxon>
        <taxon>Eresidae</taxon>
        <taxon>Stegodyphus</taxon>
    </lineage>
</organism>
<evidence type="ECO:0000256" key="1">
    <source>
        <dbReference type="ARBA" id="ARBA00022741"/>
    </source>
</evidence>